<keyword evidence="2" id="KW-1185">Reference proteome</keyword>
<dbReference type="Proteomes" id="UP001162233">
    <property type="component" value="Segment"/>
</dbReference>
<organism evidence="1 2">
    <name type="scientific">Chrysodeixis includens nucleopolyhedrovirus</name>
    <dbReference type="NCBI Taxonomy" id="1207438"/>
    <lineage>
        <taxon>Viruses</taxon>
        <taxon>Viruses incertae sedis</taxon>
        <taxon>Naldaviricetes</taxon>
        <taxon>Lefavirales</taxon>
        <taxon>Baculoviridae</taxon>
        <taxon>Alphabaculovirus</taxon>
        <taxon>Alphabaculovirus chrincludentis</taxon>
        <taxon>Alphabaculovirus alterchrincludentis</taxon>
    </lineage>
</organism>
<dbReference type="RefSeq" id="YP_010802488.1">
    <property type="nucleotide sequence ID" value="NC_077025.1"/>
</dbReference>
<dbReference type="KEGG" id="vg:80541258"/>
<accession>A0A5B8YSY7</accession>
<dbReference type="Pfam" id="PF06033">
    <property type="entry name" value="DUF918"/>
    <property type="match status" value="1"/>
</dbReference>
<proteinExistence type="predicted"/>
<dbReference type="InterPro" id="IPR009264">
    <property type="entry name" value="AcMNPV_Orf57"/>
</dbReference>
<reference evidence="1" key="1">
    <citation type="journal article" date="2019" name="Viruses">
        <title>A Novel Alphabaculovirus from the Soybean Looper, Chrysodeixis includens, that Produces Tetrahedral Occlusion Bodies and Encodes Two Copies of he65.</title>
        <authorList>
            <person name="Harrison R.L."/>
            <person name="Rowley D.L."/>
            <person name="Popham H.J.R."/>
        </authorList>
    </citation>
    <scope>NUCLEOTIDE SEQUENCE</scope>
    <source>
        <strain evidence="1">ChinNPV-1</strain>
    </source>
</reference>
<protein>
    <submittedName>
        <fullName evidence="1">Uncharacterized protein</fullName>
    </submittedName>
</protein>
<sequence length="187" mass="21889">MAPAVYSSLSARYLEFEQTRIDLRYVTFMQDFCLNSQYMCCFNNKFDSTPCSNNNNTSEYIIFLNVHKAIYCNFKITSDMSLETLAEHVYDNVRCTIKGRLIQKPLFATCTKFIASDNNNSISLELHASAKIIVARTIKPDERYHQRVTGYIDFENRHDPDYCIQIDEKERARKDREYEIRLLGSLT</sequence>
<dbReference type="EMBL" id="MK746083">
    <property type="protein sequence ID" value="QED40572.1"/>
    <property type="molecule type" value="Genomic_DNA"/>
</dbReference>
<evidence type="ECO:0000313" key="1">
    <source>
        <dbReference type="EMBL" id="QED40572.1"/>
    </source>
</evidence>
<name>A0A5B8YSY7_9ABAC</name>
<dbReference type="GeneID" id="80541258"/>
<evidence type="ECO:0000313" key="2">
    <source>
        <dbReference type="Proteomes" id="UP001162233"/>
    </source>
</evidence>